<evidence type="ECO:0000313" key="1">
    <source>
        <dbReference type="EMBL" id="RSM91755.1"/>
    </source>
</evidence>
<dbReference type="OrthoDB" id="3682243at2"/>
<dbReference type="RefSeq" id="WP_125725748.1">
    <property type="nucleotide sequence ID" value="NZ_QHKI01000001.1"/>
</dbReference>
<dbReference type="EMBL" id="QHKI01000001">
    <property type="protein sequence ID" value="RSM91755.1"/>
    <property type="molecule type" value="Genomic_DNA"/>
</dbReference>
<name>A0A428ZUQ0_KIBAR</name>
<reference evidence="1 2" key="1">
    <citation type="submission" date="2018-05" db="EMBL/GenBank/DDBJ databases">
        <title>Evolution of GPA BGCs.</title>
        <authorList>
            <person name="Waglechner N."/>
            <person name="Wright G.D."/>
        </authorList>
    </citation>
    <scope>NUCLEOTIDE SEQUENCE [LARGE SCALE GENOMIC DNA]</scope>
    <source>
        <strain evidence="1 2">A82846</strain>
    </source>
</reference>
<evidence type="ECO:0008006" key="3">
    <source>
        <dbReference type="Google" id="ProtNLM"/>
    </source>
</evidence>
<accession>A0A428ZUQ0</accession>
<protein>
    <recommendedName>
        <fullName evidence="3">SMI1/KNR4 family protein</fullName>
    </recommendedName>
</protein>
<comment type="caution">
    <text evidence="1">The sequence shown here is derived from an EMBL/GenBank/DDBJ whole genome shotgun (WGS) entry which is preliminary data.</text>
</comment>
<sequence length="150" mass="16265">MQAWENWLAVLASHGFAAHAMTRPGASEQDIAAFSAKTGVHGELLDLYRLSDGQLEPWRSELPGATDLFPCARFVPLAEALELWQDWQEPRVPFTLDAGGESLAVSLSGEVVDMETGTVMAATLVAYLERLATSALEISDDDGVLTWDVC</sequence>
<dbReference type="AlphaFoldDB" id="A0A428ZUQ0"/>
<dbReference type="Proteomes" id="UP000287547">
    <property type="component" value="Unassembled WGS sequence"/>
</dbReference>
<gene>
    <name evidence="1" type="ORF">DMH04_01935</name>
</gene>
<organism evidence="1 2">
    <name type="scientific">Kibdelosporangium aridum</name>
    <dbReference type="NCBI Taxonomy" id="2030"/>
    <lineage>
        <taxon>Bacteria</taxon>
        <taxon>Bacillati</taxon>
        <taxon>Actinomycetota</taxon>
        <taxon>Actinomycetes</taxon>
        <taxon>Pseudonocardiales</taxon>
        <taxon>Pseudonocardiaceae</taxon>
        <taxon>Kibdelosporangium</taxon>
    </lineage>
</organism>
<evidence type="ECO:0000313" key="2">
    <source>
        <dbReference type="Proteomes" id="UP000287547"/>
    </source>
</evidence>
<proteinExistence type="predicted"/>